<comment type="caution">
    <text evidence="2">The sequence shown here is derived from an EMBL/GenBank/DDBJ whole genome shotgun (WGS) entry which is preliminary data.</text>
</comment>
<feature type="transmembrane region" description="Helical" evidence="1">
    <location>
        <begin position="26"/>
        <end position="48"/>
    </location>
</feature>
<reference evidence="2 3" key="1">
    <citation type="submission" date="2018-10" db="EMBL/GenBank/DDBJ databases">
        <authorList>
            <person name="Ekblom R."/>
            <person name="Jareborg N."/>
        </authorList>
    </citation>
    <scope>NUCLEOTIDE SEQUENCE [LARGE SCALE GENOMIC DNA]</scope>
    <source>
        <tissue evidence="2">Muscle</tissue>
    </source>
</reference>
<dbReference type="EMBL" id="CYRY02030787">
    <property type="protein sequence ID" value="VCX05007.1"/>
    <property type="molecule type" value="Genomic_DNA"/>
</dbReference>
<protein>
    <submittedName>
        <fullName evidence="2">Uncharacterized protein</fullName>
    </submittedName>
</protein>
<evidence type="ECO:0000256" key="1">
    <source>
        <dbReference type="SAM" id="Phobius"/>
    </source>
</evidence>
<gene>
    <name evidence="2" type="ORF">BN2614_LOCUS1</name>
</gene>
<evidence type="ECO:0000313" key="2">
    <source>
        <dbReference type="EMBL" id="VCX05007.1"/>
    </source>
</evidence>
<keyword evidence="1" id="KW-0472">Membrane</keyword>
<keyword evidence="1" id="KW-0812">Transmembrane</keyword>
<sequence>MSRLVSVASPASIRYLLHICNSDTRYIMMSQCCFIPGIGCVVLVLFFFSYC</sequence>
<keyword evidence="3" id="KW-1185">Reference proteome</keyword>
<name>A0A9X9LZA1_GULGU</name>
<dbReference type="AlphaFoldDB" id="A0A9X9LZA1"/>
<keyword evidence="1" id="KW-1133">Transmembrane helix</keyword>
<dbReference type="Proteomes" id="UP000269945">
    <property type="component" value="Unassembled WGS sequence"/>
</dbReference>
<accession>A0A9X9LZA1</accession>
<proteinExistence type="predicted"/>
<organism evidence="2 3">
    <name type="scientific">Gulo gulo</name>
    <name type="common">Wolverine</name>
    <name type="synonym">Gluton</name>
    <dbReference type="NCBI Taxonomy" id="48420"/>
    <lineage>
        <taxon>Eukaryota</taxon>
        <taxon>Metazoa</taxon>
        <taxon>Chordata</taxon>
        <taxon>Craniata</taxon>
        <taxon>Vertebrata</taxon>
        <taxon>Euteleostomi</taxon>
        <taxon>Mammalia</taxon>
        <taxon>Eutheria</taxon>
        <taxon>Laurasiatheria</taxon>
        <taxon>Carnivora</taxon>
        <taxon>Caniformia</taxon>
        <taxon>Musteloidea</taxon>
        <taxon>Mustelidae</taxon>
        <taxon>Guloninae</taxon>
        <taxon>Gulo</taxon>
    </lineage>
</organism>
<evidence type="ECO:0000313" key="3">
    <source>
        <dbReference type="Proteomes" id="UP000269945"/>
    </source>
</evidence>